<dbReference type="PROSITE" id="PS00606">
    <property type="entry name" value="KS3_1"/>
    <property type="match status" value="1"/>
</dbReference>
<dbReference type="InterPro" id="IPR009081">
    <property type="entry name" value="PP-bd_ACP"/>
</dbReference>
<reference evidence="15" key="1">
    <citation type="journal article" date="2019" name="Int. J. Syst. Evol. Microbiol.">
        <title>The Global Catalogue of Microorganisms (GCM) 10K type strain sequencing project: providing services to taxonomists for standard genome sequencing and annotation.</title>
        <authorList>
            <consortium name="The Broad Institute Genomics Platform"/>
            <consortium name="The Broad Institute Genome Sequencing Center for Infectious Disease"/>
            <person name="Wu L."/>
            <person name="Ma J."/>
        </authorList>
    </citation>
    <scope>NUCLEOTIDE SEQUENCE [LARGE SCALE GENOMIC DNA]</scope>
    <source>
        <strain evidence="15">CCUG 59778</strain>
    </source>
</reference>
<dbReference type="Pfam" id="PF00550">
    <property type="entry name" value="PP-binding"/>
    <property type="match status" value="1"/>
</dbReference>
<dbReference type="Gene3D" id="3.40.47.10">
    <property type="match status" value="1"/>
</dbReference>
<dbReference type="CDD" id="cd08956">
    <property type="entry name" value="KR_3_FAS_SDR_x"/>
    <property type="match status" value="1"/>
</dbReference>
<dbReference type="InterPro" id="IPR020806">
    <property type="entry name" value="PKS_PP-bd"/>
</dbReference>
<evidence type="ECO:0000313" key="15">
    <source>
        <dbReference type="Proteomes" id="UP001596157"/>
    </source>
</evidence>
<keyword evidence="15" id="KW-1185">Reference proteome</keyword>
<dbReference type="InterPro" id="IPR015083">
    <property type="entry name" value="NorB/c/GfsB-D-like_docking"/>
</dbReference>
<dbReference type="EMBL" id="JBHSKF010000002">
    <property type="protein sequence ID" value="MFC5286552.1"/>
    <property type="molecule type" value="Genomic_DNA"/>
</dbReference>
<name>A0ABW0EHU7_9PSEU</name>
<dbReference type="Pfam" id="PF00698">
    <property type="entry name" value="Acyl_transf_1"/>
    <property type="match status" value="1"/>
</dbReference>
<dbReference type="SMART" id="SM00827">
    <property type="entry name" value="PKS_AT"/>
    <property type="match status" value="1"/>
</dbReference>
<feature type="active site" description="Proton acceptor; for dehydratase activity" evidence="9">
    <location>
        <position position="931"/>
    </location>
</feature>
<dbReference type="SMART" id="SM00822">
    <property type="entry name" value="PKS_KR"/>
    <property type="match status" value="1"/>
</dbReference>
<dbReference type="Pfam" id="PF21089">
    <property type="entry name" value="PKS_DH_N"/>
    <property type="match status" value="1"/>
</dbReference>
<dbReference type="Gene3D" id="3.30.70.3290">
    <property type="match status" value="1"/>
</dbReference>
<dbReference type="Gene3D" id="1.10.1200.10">
    <property type="entry name" value="ACP-like"/>
    <property type="match status" value="1"/>
</dbReference>
<dbReference type="InterPro" id="IPR057326">
    <property type="entry name" value="KR_dom"/>
</dbReference>
<feature type="domain" description="Carrier" evidence="11">
    <location>
        <begin position="1549"/>
        <end position="1624"/>
    </location>
</feature>
<dbReference type="InterPro" id="IPR016039">
    <property type="entry name" value="Thiolase-like"/>
</dbReference>
<dbReference type="InterPro" id="IPR049900">
    <property type="entry name" value="PKS_mFAS_DH"/>
</dbReference>
<dbReference type="Proteomes" id="UP001596157">
    <property type="component" value="Unassembled WGS sequence"/>
</dbReference>
<dbReference type="InterPro" id="IPR020807">
    <property type="entry name" value="PKS_DH"/>
</dbReference>
<dbReference type="PROSITE" id="PS52004">
    <property type="entry name" value="KS3_2"/>
    <property type="match status" value="1"/>
</dbReference>
<dbReference type="SMART" id="SM00823">
    <property type="entry name" value="PKS_PP"/>
    <property type="match status" value="1"/>
</dbReference>
<evidence type="ECO:0000256" key="10">
    <source>
        <dbReference type="SAM" id="Coils"/>
    </source>
</evidence>
<protein>
    <submittedName>
        <fullName evidence="14">SDR family NAD(P)-dependent oxidoreductase</fullName>
    </submittedName>
</protein>
<dbReference type="InterPro" id="IPR018201">
    <property type="entry name" value="Ketoacyl_synth_AS"/>
</dbReference>
<comment type="pathway">
    <text evidence="2">Antibiotic biosynthesis.</text>
</comment>
<proteinExistence type="predicted"/>
<comment type="caution">
    <text evidence="14">The sequence shown here is derived from an EMBL/GenBank/DDBJ whole genome shotgun (WGS) entry which is preliminary data.</text>
</comment>
<comment type="cofactor">
    <cofactor evidence="1">
        <name>pantetheine 4'-phosphate</name>
        <dbReference type="ChEBI" id="CHEBI:47942"/>
    </cofactor>
</comment>
<dbReference type="InterPro" id="IPR016035">
    <property type="entry name" value="Acyl_Trfase/lysoPLipase"/>
</dbReference>
<dbReference type="SUPFAM" id="SSF53901">
    <property type="entry name" value="Thiolase-like"/>
    <property type="match status" value="1"/>
</dbReference>
<evidence type="ECO:0000256" key="7">
    <source>
        <dbReference type="ARBA" id="ARBA00023268"/>
    </source>
</evidence>
<keyword evidence="4" id="KW-0597">Phosphoprotein</keyword>
<dbReference type="SUPFAM" id="SSF51735">
    <property type="entry name" value="NAD(P)-binding Rossmann-fold domains"/>
    <property type="match status" value="2"/>
</dbReference>
<dbReference type="SUPFAM" id="SSF52151">
    <property type="entry name" value="FabD/lysophospholipase-like"/>
    <property type="match status" value="1"/>
</dbReference>
<feature type="region of interest" description="N-terminal hotdog fold" evidence="9">
    <location>
        <begin position="899"/>
        <end position="1012"/>
    </location>
</feature>
<dbReference type="CDD" id="cd00833">
    <property type="entry name" value="PKS"/>
    <property type="match status" value="1"/>
</dbReference>
<dbReference type="InterPro" id="IPR014030">
    <property type="entry name" value="Ketoacyl_synth_N"/>
</dbReference>
<dbReference type="InterPro" id="IPR014031">
    <property type="entry name" value="Ketoacyl_synth_C"/>
</dbReference>
<dbReference type="PANTHER" id="PTHR43775">
    <property type="entry name" value="FATTY ACID SYNTHASE"/>
    <property type="match status" value="1"/>
</dbReference>
<dbReference type="SMART" id="SM00826">
    <property type="entry name" value="PKS_DH"/>
    <property type="match status" value="1"/>
</dbReference>
<dbReference type="SUPFAM" id="SSF55048">
    <property type="entry name" value="Probable ACP-binding domain of malonyl-CoA ACP transacylase"/>
    <property type="match status" value="1"/>
</dbReference>
<evidence type="ECO:0000256" key="3">
    <source>
        <dbReference type="ARBA" id="ARBA00022450"/>
    </source>
</evidence>
<evidence type="ECO:0000256" key="2">
    <source>
        <dbReference type="ARBA" id="ARBA00004792"/>
    </source>
</evidence>
<feature type="region of interest" description="C-terminal hotdog fold" evidence="9">
    <location>
        <begin position="1022"/>
        <end position="1166"/>
    </location>
</feature>
<evidence type="ECO:0000256" key="1">
    <source>
        <dbReference type="ARBA" id="ARBA00001957"/>
    </source>
</evidence>
<dbReference type="RefSeq" id="WP_378244589.1">
    <property type="nucleotide sequence ID" value="NZ_JBHSKF010000002.1"/>
</dbReference>
<dbReference type="Pfam" id="PF08990">
    <property type="entry name" value="Docking"/>
    <property type="match status" value="1"/>
</dbReference>
<keyword evidence="7" id="KW-0511">Multifunctional enzyme</keyword>
<dbReference type="InterPro" id="IPR020841">
    <property type="entry name" value="PKS_Beta-ketoAc_synthase_dom"/>
</dbReference>
<dbReference type="PANTHER" id="PTHR43775:SF51">
    <property type="entry name" value="INACTIVE PHENOLPHTHIOCEROL SYNTHESIS POLYKETIDE SYNTHASE TYPE I PKS1-RELATED"/>
    <property type="match status" value="1"/>
</dbReference>
<sequence>MGTEDRLRDYLKRASAELQRTKERLRAAERGEEIAVVGMACRLPGGIGDPAALWRALADGAEASGPFPADRGWDLDALHDPDPATPGTCYATAGGFLPAADFDAGFFGISPREAKTIDPQHRLLLELAWEAVEHAGADPAELSAGTTGVYAGVMYNDYGGRIVHSGHANEGHLLTGSAPGVASGRVAYHLGLRGPAVTVDTACSSSLVAVHLACQALRAGECTAALAGGATLMATPAPFVEFSRQRGLSPDGRCRSFSAAADGVGWAEGGGFVLLKRLSDARRDGDRVLAVIAGSAINSDGASGQLTAPNGPAQQRVIRAALAAADLAPADVDAVEAHGTGTTLGDPIEAQALIGAYGADRKPGHPLWIGSVKSNLGHTQAAAGVTGLIKMVMALREGTLPRTLDVGTPNPHVDWSAGEVALLTEARPWPAGERPRRAGVSSFGISGTNAHVIVAEAPDTEPGSAPEPAPLVLSAHTPEALSALAAAVAATEGDRDAIGRALAGRGALAHRAVVLADDATAALTRLAAGGAADGLVTGHARPGTTALLFTGQGSQRPGMGKELAAAFPVFATALAEVCAEVDPLLGRSLRELVFGDSPDLDRTEFTQPALFAVEVALARLLESWGVRPDYVIGHSVGEIAAAHVAGVFTLADAARLVVARGAMMQAARAGGAMVSLQATEAELAPMLRGKARQASVAALNGPTATVISGDTAVVSAIARMFEQKGRRTRLLKTSHAFHSPHMDGVLAGFREVVAQITAHAPTIPLVSNLTGLTATAEQLADPDYWVDHIRKPVRYLDGVRHLSAEGVTRYIEVGPTSVLASATTQILDRPDAAVTALLRAGEPEPAALLHGLAGQYARGLPVRWRAVYGAGPVAELPAYPFQRSRHWLDTPAAGGGTGHALLGAAVELADGSATVHTGRLSAGTHPWLAEHRVDGRAVLPAAALAELVLHAAGPGRAIDSLALRTPLPIPDAGAVPLQIAVGGTGSVTVHSRQDGEWVTHAEATVTETAETGTALTEWPPDGEPIDLEGRYDALEGLDYGPAFRGVRAAWRAGGTVYTEVALPEGTDVAGHGLHPALFDAALHGPLLTDGAAGLPFALAGVSLHARGASALRVRIDPADGGYSVLIADQAGNPVATVAALAVRAGTRAPARLHRVEWAPAEPRPGQALRHTTLTGIAALGETDALAEVDSTDHALALLQAWLANPRLRESTLALRTGPSPEHAPARGLVRAAQVEHPGRFALIDADGTATPDLLAAAAVVPESRVRDGVLLTPRLVRPQERTEPHVLAGADGADGTVLITGGTGALGSALARHLVVRHGARKLVLAGRAGGGAPRAEAIRDELTALGARVDVVACDVGDREDLARLLAGIADLRVVVHAAGTVRDGAVATLEPAAVAAALAAKADGARHLHELTSGLAEFILFSSLAGTLGNAGQGAYAAANAALDELALARSAAGLPALALAWGPWESGMAADLTDADRRRMAAAGVTPMSEEDALALFDAALGGGPVLLAAALNPAAALARRARPATAPVRGVRERIAALPDADRDAVLLDLVRGQAAAVLGHDGAAAVHPDRAFTDLGFDSLTALALRDALQTAAGLALPAAVVFDHATARALARHLRSELVPETGLETASLDDLDALALIELAMATGDVATEDDVMGHR</sequence>
<dbReference type="Gene3D" id="3.40.366.10">
    <property type="entry name" value="Malonyl-Coenzyme A Acyl Carrier Protein, domain 2"/>
    <property type="match status" value="1"/>
</dbReference>
<dbReference type="InterPro" id="IPR016036">
    <property type="entry name" value="Malonyl_transacylase_ACP-bd"/>
</dbReference>
<dbReference type="SMART" id="SM00825">
    <property type="entry name" value="PKS_KS"/>
    <property type="match status" value="1"/>
</dbReference>
<evidence type="ECO:0000259" key="11">
    <source>
        <dbReference type="PROSITE" id="PS50075"/>
    </source>
</evidence>
<feature type="coiled-coil region" evidence="10">
    <location>
        <begin position="4"/>
        <end position="31"/>
    </location>
</feature>
<dbReference type="InterPro" id="IPR001227">
    <property type="entry name" value="Ac_transferase_dom_sf"/>
</dbReference>
<dbReference type="PROSITE" id="PS50075">
    <property type="entry name" value="CARRIER"/>
    <property type="match status" value="1"/>
</dbReference>
<keyword evidence="5" id="KW-0808">Transferase</keyword>
<dbReference type="InterPro" id="IPR049551">
    <property type="entry name" value="PKS_DH_C"/>
</dbReference>
<dbReference type="Pfam" id="PF14765">
    <property type="entry name" value="PS-DH"/>
    <property type="match status" value="1"/>
</dbReference>
<evidence type="ECO:0000256" key="5">
    <source>
        <dbReference type="ARBA" id="ARBA00022679"/>
    </source>
</evidence>
<feature type="domain" description="Ketosynthase family 3 (KS3)" evidence="12">
    <location>
        <begin position="31"/>
        <end position="456"/>
    </location>
</feature>
<dbReference type="InterPro" id="IPR049552">
    <property type="entry name" value="PKS_DH_N"/>
</dbReference>
<evidence type="ECO:0000259" key="13">
    <source>
        <dbReference type="PROSITE" id="PS52019"/>
    </source>
</evidence>
<gene>
    <name evidence="14" type="ORF">ACFPM7_05770</name>
</gene>
<feature type="domain" description="PKS/mFAS DH" evidence="13">
    <location>
        <begin position="899"/>
        <end position="1166"/>
    </location>
</feature>
<evidence type="ECO:0000313" key="14">
    <source>
        <dbReference type="EMBL" id="MFC5286552.1"/>
    </source>
</evidence>
<dbReference type="InterPro" id="IPR013968">
    <property type="entry name" value="PKS_KR"/>
</dbReference>
<dbReference type="SMART" id="SM01294">
    <property type="entry name" value="PKS_PP_betabranch"/>
    <property type="match status" value="1"/>
</dbReference>
<dbReference type="PROSITE" id="PS52019">
    <property type="entry name" value="PKS_MFAS_DH"/>
    <property type="match status" value="1"/>
</dbReference>
<dbReference type="Pfam" id="PF16197">
    <property type="entry name" value="KAsynt_C_assoc"/>
    <property type="match status" value="1"/>
</dbReference>
<dbReference type="InterPro" id="IPR006162">
    <property type="entry name" value="Ppantetheine_attach_site"/>
</dbReference>
<dbReference type="Pfam" id="PF00109">
    <property type="entry name" value="ketoacyl-synt"/>
    <property type="match status" value="1"/>
</dbReference>
<dbReference type="InterPro" id="IPR042104">
    <property type="entry name" value="PKS_dehydratase_sf"/>
</dbReference>
<dbReference type="InterPro" id="IPR032821">
    <property type="entry name" value="PKS_assoc"/>
</dbReference>
<dbReference type="InterPro" id="IPR036291">
    <property type="entry name" value="NAD(P)-bd_dom_sf"/>
</dbReference>
<dbReference type="Pfam" id="PF02801">
    <property type="entry name" value="Ketoacyl-synt_C"/>
    <property type="match status" value="1"/>
</dbReference>
<evidence type="ECO:0000256" key="6">
    <source>
        <dbReference type="ARBA" id="ARBA00023194"/>
    </source>
</evidence>
<keyword evidence="8" id="KW-0012">Acyltransferase</keyword>
<dbReference type="InterPro" id="IPR014043">
    <property type="entry name" value="Acyl_transferase_dom"/>
</dbReference>
<dbReference type="SUPFAM" id="SSF47336">
    <property type="entry name" value="ACP-like"/>
    <property type="match status" value="1"/>
</dbReference>
<evidence type="ECO:0000256" key="8">
    <source>
        <dbReference type="ARBA" id="ARBA00023315"/>
    </source>
</evidence>
<evidence type="ECO:0000256" key="4">
    <source>
        <dbReference type="ARBA" id="ARBA00022553"/>
    </source>
</evidence>
<keyword evidence="10" id="KW-0175">Coiled coil</keyword>
<dbReference type="InterPro" id="IPR036736">
    <property type="entry name" value="ACP-like_sf"/>
</dbReference>
<dbReference type="Gene3D" id="3.40.50.720">
    <property type="entry name" value="NAD(P)-binding Rossmann-like Domain"/>
    <property type="match status" value="1"/>
</dbReference>
<evidence type="ECO:0000256" key="9">
    <source>
        <dbReference type="PROSITE-ProRule" id="PRU01363"/>
    </source>
</evidence>
<keyword evidence="3" id="KW-0596">Phosphopantetheine</keyword>
<keyword evidence="6" id="KW-0045">Antibiotic biosynthesis</keyword>
<dbReference type="PROSITE" id="PS00012">
    <property type="entry name" value="PHOSPHOPANTETHEINE"/>
    <property type="match status" value="1"/>
</dbReference>
<dbReference type="Pfam" id="PF08659">
    <property type="entry name" value="KR"/>
    <property type="match status" value="1"/>
</dbReference>
<dbReference type="InterPro" id="IPR050091">
    <property type="entry name" value="PKS_NRPS_Biosynth_Enz"/>
</dbReference>
<accession>A0ABW0EHU7</accession>
<feature type="active site" description="Proton donor; for dehydratase activity" evidence="9">
    <location>
        <position position="1079"/>
    </location>
</feature>
<evidence type="ECO:0000259" key="12">
    <source>
        <dbReference type="PROSITE" id="PS52004"/>
    </source>
</evidence>
<dbReference type="Gene3D" id="3.10.129.110">
    <property type="entry name" value="Polyketide synthase dehydratase"/>
    <property type="match status" value="1"/>
</dbReference>
<organism evidence="14 15">
    <name type="scientific">Actinokineospora guangxiensis</name>
    <dbReference type="NCBI Taxonomy" id="1490288"/>
    <lineage>
        <taxon>Bacteria</taxon>
        <taxon>Bacillati</taxon>
        <taxon>Actinomycetota</taxon>
        <taxon>Actinomycetes</taxon>
        <taxon>Pseudonocardiales</taxon>
        <taxon>Pseudonocardiaceae</taxon>
        <taxon>Actinokineospora</taxon>
    </lineage>
</organism>